<evidence type="ECO:0000256" key="2">
    <source>
        <dbReference type="ARBA" id="ARBA00022801"/>
    </source>
</evidence>
<protein>
    <submittedName>
        <fullName evidence="4">Acetylornithine deacetylase/Succinyl-diaminopimelate desuccinylase</fullName>
    </submittedName>
</protein>
<dbReference type="InterPro" id="IPR036264">
    <property type="entry name" value="Bact_exopeptidase_dim_dom"/>
</dbReference>
<dbReference type="OrthoDB" id="9808195at2"/>
<feature type="binding site" evidence="3">
    <location>
        <position position="89"/>
    </location>
    <ligand>
        <name>Zn(2+)</name>
        <dbReference type="ChEBI" id="CHEBI:29105"/>
        <label>2</label>
    </ligand>
</feature>
<evidence type="ECO:0000256" key="1">
    <source>
        <dbReference type="ARBA" id="ARBA00006153"/>
    </source>
</evidence>
<dbReference type="AlphaFoldDB" id="A0A085W9Q1"/>
<dbReference type="EMBL" id="JMCB01000014">
    <property type="protein sequence ID" value="KFE64414.1"/>
    <property type="molecule type" value="Genomic_DNA"/>
</dbReference>
<evidence type="ECO:0000313" key="5">
    <source>
        <dbReference type="Proteomes" id="UP000028725"/>
    </source>
</evidence>
<dbReference type="PANTHER" id="PTHR32494:SF5">
    <property type="entry name" value="ALLANTOATE AMIDOHYDROLASE"/>
    <property type="match status" value="1"/>
</dbReference>
<feature type="binding site" evidence="3">
    <location>
        <position position="89"/>
    </location>
    <ligand>
        <name>Zn(2+)</name>
        <dbReference type="ChEBI" id="CHEBI:29105"/>
        <label>1</label>
    </ligand>
</feature>
<dbReference type="RefSeq" id="WP_044194559.1">
    <property type="nucleotide sequence ID" value="NZ_JMCB01000014.1"/>
</dbReference>
<keyword evidence="2" id="KW-0378">Hydrolase</keyword>
<evidence type="ECO:0000313" key="4">
    <source>
        <dbReference type="EMBL" id="KFE64414.1"/>
    </source>
</evidence>
<dbReference type="PANTHER" id="PTHR32494">
    <property type="entry name" value="ALLANTOATE DEIMINASE-RELATED"/>
    <property type="match status" value="1"/>
</dbReference>
<dbReference type="SUPFAM" id="SSF53187">
    <property type="entry name" value="Zn-dependent exopeptidases"/>
    <property type="match status" value="1"/>
</dbReference>
<comment type="similarity">
    <text evidence="1">Belongs to the peptidase M20 family.</text>
</comment>
<evidence type="ECO:0000256" key="3">
    <source>
        <dbReference type="PIRSR" id="PIRSR001235-1"/>
    </source>
</evidence>
<accession>A0A085W9Q1</accession>
<keyword evidence="3" id="KW-0862">Zinc</keyword>
<proteinExistence type="inferred from homology"/>
<feature type="binding site" evidence="3">
    <location>
        <position position="124"/>
    </location>
    <ligand>
        <name>Zn(2+)</name>
        <dbReference type="ChEBI" id="CHEBI:29105"/>
        <label>2</label>
    </ligand>
</feature>
<feature type="binding site" evidence="3">
    <location>
        <position position="192"/>
    </location>
    <ligand>
        <name>Zn(2+)</name>
        <dbReference type="ChEBI" id="CHEBI:29105"/>
        <label>1</label>
    </ligand>
</feature>
<dbReference type="Proteomes" id="UP000028725">
    <property type="component" value="Unassembled WGS sequence"/>
</dbReference>
<gene>
    <name evidence="4" type="ORF">DB31_2208</name>
</gene>
<comment type="cofactor">
    <cofactor evidence="3">
        <name>Zn(2+)</name>
        <dbReference type="ChEBI" id="CHEBI:29105"/>
    </cofactor>
    <text evidence="3">Binds 2 Zn(2+) ions per subunit.</text>
</comment>
<feature type="binding site" evidence="3">
    <location>
        <position position="78"/>
    </location>
    <ligand>
        <name>Zn(2+)</name>
        <dbReference type="ChEBI" id="CHEBI:29105"/>
        <label>1</label>
    </ligand>
</feature>
<dbReference type="GO" id="GO:0046872">
    <property type="term" value="F:metal ion binding"/>
    <property type="evidence" value="ECO:0007669"/>
    <property type="project" value="UniProtKB-KW"/>
</dbReference>
<dbReference type="PIRSF" id="PIRSF001235">
    <property type="entry name" value="Amidase_carbamoylase"/>
    <property type="match status" value="1"/>
</dbReference>
<comment type="caution">
    <text evidence="4">The sequence shown here is derived from an EMBL/GenBank/DDBJ whole genome shotgun (WGS) entry which is preliminary data.</text>
</comment>
<reference evidence="4 5" key="1">
    <citation type="submission" date="2014-04" db="EMBL/GenBank/DDBJ databases">
        <title>Genome assembly of Hyalangium minutum DSM 14724.</title>
        <authorList>
            <person name="Sharma G."/>
            <person name="Subramanian S."/>
        </authorList>
    </citation>
    <scope>NUCLEOTIDE SEQUENCE [LARGE SCALE GENOMIC DNA]</scope>
    <source>
        <strain evidence="4 5">DSM 14724</strain>
    </source>
</reference>
<dbReference type="NCBIfam" id="TIGR01879">
    <property type="entry name" value="hydantase"/>
    <property type="match status" value="1"/>
</dbReference>
<dbReference type="InterPro" id="IPR010158">
    <property type="entry name" value="Amidase_Cbmase"/>
</dbReference>
<dbReference type="GO" id="GO:0016813">
    <property type="term" value="F:hydrolase activity, acting on carbon-nitrogen (but not peptide) bonds, in linear amidines"/>
    <property type="evidence" value="ECO:0007669"/>
    <property type="project" value="InterPro"/>
</dbReference>
<feature type="binding site" evidence="3">
    <location>
        <position position="389"/>
    </location>
    <ligand>
        <name>Zn(2+)</name>
        <dbReference type="ChEBI" id="CHEBI:29105"/>
        <label>2</label>
    </ligand>
</feature>
<dbReference type="SUPFAM" id="SSF55031">
    <property type="entry name" value="Bacterial exopeptidase dimerisation domain"/>
    <property type="match status" value="1"/>
</dbReference>
<dbReference type="Gene3D" id="3.40.630.10">
    <property type="entry name" value="Zn peptidases"/>
    <property type="match status" value="1"/>
</dbReference>
<dbReference type="STRING" id="394096.DB31_2208"/>
<keyword evidence="3" id="KW-0479">Metal-binding</keyword>
<dbReference type="Pfam" id="PF01546">
    <property type="entry name" value="Peptidase_M20"/>
    <property type="match status" value="1"/>
</dbReference>
<dbReference type="InterPro" id="IPR002933">
    <property type="entry name" value="Peptidase_M20"/>
</dbReference>
<name>A0A085W9Q1_9BACT</name>
<dbReference type="Gene3D" id="3.30.70.360">
    <property type="match status" value="1"/>
</dbReference>
<organism evidence="4 5">
    <name type="scientific">Hyalangium minutum</name>
    <dbReference type="NCBI Taxonomy" id="394096"/>
    <lineage>
        <taxon>Bacteria</taxon>
        <taxon>Pseudomonadati</taxon>
        <taxon>Myxococcota</taxon>
        <taxon>Myxococcia</taxon>
        <taxon>Myxococcales</taxon>
        <taxon>Cystobacterineae</taxon>
        <taxon>Archangiaceae</taxon>
        <taxon>Hyalangium</taxon>
    </lineage>
</organism>
<sequence length="434" mass="46602">MNPSSKRVISDLKELEKLTSDERGAQRVAWGPVWRKAREWFAGKLKEELSLPVRQDGAGNLWTTLPGASERSIVIGSHLDSVPGGGWLDGCLGVLAGLEVLRVYAAKGERPPVTIHIVDWADEEGARFGRSLTGSAASAGSLDPQKELAHLVDRAGVKLPDALKENGISLDGMKTAREYFDGLQAEAYLELHIEQGPVLQEMKRPVGVVLGTMGVERHHLKFIGQAAHSGAAPLHLRQDAFLAGARFALAAQELATKLSGKTPRTRVVATCGVVKVEPNFVTAVPGRTEISIDMRALDAGVLAKLLAGTKKASLAAAKEFSVKVEWSPILKITPRIFDETLTGFVRKAVKGVTGHAPEIPSGPLHDAAEMADIVPTAMVFAQSSPGISHTRIEDTPEPALDKSVRAFLATVEQTVEHLARKAEPQRKRAASGRR</sequence>
<keyword evidence="5" id="KW-1185">Reference proteome</keyword>